<feature type="signal peptide" evidence="1">
    <location>
        <begin position="1"/>
        <end position="22"/>
    </location>
</feature>
<accession>A0AAW6UTV1</accession>
<organism evidence="2 3">
    <name type="scientific">Acinetobacter terrestris</name>
    <dbReference type="NCBI Taxonomy" id="2529843"/>
    <lineage>
        <taxon>Bacteria</taxon>
        <taxon>Pseudomonadati</taxon>
        <taxon>Pseudomonadota</taxon>
        <taxon>Gammaproteobacteria</taxon>
        <taxon>Moraxellales</taxon>
        <taxon>Moraxellaceae</taxon>
        <taxon>Acinetobacter</taxon>
        <taxon>Acinetobacter Taxon 24</taxon>
    </lineage>
</organism>
<gene>
    <name evidence="2" type="ORF">QOR41_12615</name>
</gene>
<proteinExistence type="predicted"/>
<keyword evidence="1" id="KW-0732">Signal</keyword>
<dbReference type="RefSeq" id="WP_284067474.1">
    <property type="nucleotide sequence ID" value="NZ_JASKNE010000001.1"/>
</dbReference>
<dbReference type="Proteomes" id="UP001241935">
    <property type="component" value="Unassembled WGS sequence"/>
</dbReference>
<evidence type="ECO:0000313" key="3">
    <source>
        <dbReference type="Proteomes" id="UP001241935"/>
    </source>
</evidence>
<dbReference type="Pfam" id="PF16956">
    <property type="entry name" value="Porin_7"/>
    <property type="match status" value="1"/>
</dbReference>
<dbReference type="InterPro" id="IPR031593">
    <property type="entry name" value="Porin_7"/>
</dbReference>
<evidence type="ECO:0000313" key="2">
    <source>
        <dbReference type="EMBL" id="MDK1684646.1"/>
    </source>
</evidence>
<feature type="chain" id="PRO_5043375411" evidence="1">
    <location>
        <begin position="23"/>
        <end position="292"/>
    </location>
</feature>
<protein>
    <submittedName>
        <fullName evidence="2">Porin</fullName>
    </submittedName>
</protein>
<name>A0AAW6UTV1_9GAMM</name>
<evidence type="ECO:0000256" key="1">
    <source>
        <dbReference type="SAM" id="SignalP"/>
    </source>
</evidence>
<reference evidence="2" key="1">
    <citation type="submission" date="2023-04" db="EMBL/GenBank/DDBJ databases">
        <title>The environmental microbiomes in feedlot watering bowls are a reservoir of florfenicol resistance for bovine respiratory disease pathogens.</title>
        <authorList>
            <person name="Kos D.W."/>
            <person name="Ruzzini A.C."/>
            <person name="Schreiner B."/>
            <person name="Jelinski M.D."/>
        </authorList>
    </citation>
    <scope>NUCLEOTIDE SEQUENCE</scope>
    <source>
        <strain evidence="2">WB3</strain>
    </source>
</reference>
<comment type="caution">
    <text evidence="2">The sequence shown here is derived from an EMBL/GenBank/DDBJ whole genome shotgun (WGS) entry which is preliminary data.</text>
</comment>
<dbReference type="AlphaFoldDB" id="A0AAW6UTV1"/>
<dbReference type="EMBL" id="JASKNE010000001">
    <property type="protein sequence ID" value="MDK1684646.1"/>
    <property type="molecule type" value="Genomic_DNA"/>
</dbReference>
<sequence>MLKQIALSAALLATLGTTHAYQAEINAGYENTDFEENIEGFKIDTDGDLFFINGKYYLNAVNIANKPLAEAAFLSKASNISLGYVKAQNEFSESGFSVEEDFDIIGINGEFYIPDSKFYVSGSLNQLDYTLTENVVGFSSEESEDSTGYALEVGYLPIDGLLLAVGVAKESIDPIFASKVGFATTLGYGTAVEDDTAVSLRGKYVTQISNYYTNFEGVTYFGEETAYRLGADLYLDPTLSLGVSFADSTADESDTLFGVRAQKFFTPAIAAGVNYTTTDGADSFGINGTFRF</sequence>